<name>A0A930VGR1_9ACTN</name>
<evidence type="ECO:0000256" key="1">
    <source>
        <dbReference type="ARBA" id="ARBA00002388"/>
    </source>
</evidence>
<dbReference type="PROSITE" id="PS50072">
    <property type="entry name" value="CSA_PPIASE_2"/>
    <property type="match status" value="1"/>
</dbReference>
<dbReference type="SUPFAM" id="SSF50891">
    <property type="entry name" value="Cyclophilin-like"/>
    <property type="match status" value="1"/>
</dbReference>
<proteinExistence type="inferred from homology"/>
<sequence>MAGRGAGAQQLTAHPAAARTMHAMRKPLTLLPVALTVCAAMLSACSGDDSSTAVDAGSTGSTTSCDYPTDGSAAKEVDAPSSKAPDTGEVTVTISTTVGDLEATLDREKTPCTVNSFVSLAEQGYFDDVTCHRMTTAGIFVLQCGDPTGTGAGGPGYSFADELDGSETYPAGTLAMANAGPDTNGSQFFIVYADSELPPAYTVFGHVDDAAVATVQGVADKGVDSPTGDGAPKETVTMQKVSVG</sequence>
<reference evidence="5" key="1">
    <citation type="submission" date="2020-11" db="EMBL/GenBank/DDBJ databases">
        <title>Nocardioides cynanchi sp. nov., isolated from soil of rhizosphere of Cynanchum wilfordii.</title>
        <authorList>
            <person name="Lee J.-S."/>
            <person name="Suh M.K."/>
            <person name="Kim J.-S."/>
        </authorList>
    </citation>
    <scope>NUCLEOTIDE SEQUENCE</scope>
    <source>
        <strain evidence="5">KCTC 19276</strain>
    </source>
</reference>
<evidence type="ECO:0000256" key="3">
    <source>
        <dbReference type="SAM" id="MobiDB-lite"/>
    </source>
</evidence>
<keyword evidence="2" id="KW-0697">Rotamase</keyword>
<evidence type="ECO:0000313" key="5">
    <source>
        <dbReference type="EMBL" id="MBF4767239.1"/>
    </source>
</evidence>
<accession>A0A930VGR1</accession>
<dbReference type="Pfam" id="PF00160">
    <property type="entry name" value="Pro_isomerase"/>
    <property type="match status" value="1"/>
</dbReference>
<dbReference type="GO" id="GO:0003755">
    <property type="term" value="F:peptidyl-prolyl cis-trans isomerase activity"/>
    <property type="evidence" value="ECO:0007669"/>
    <property type="project" value="UniProtKB-UniRule"/>
</dbReference>
<dbReference type="PANTHER" id="PTHR45625:SF3">
    <property type="entry name" value="PEPTIDYL-PROLYL CIS-TRANS ISOMERASE B-RELATED"/>
    <property type="match status" value="1"/>
</dbReference>
<comment type="function">
    <text evidence="1 2">PPIases accelerate the folding of proteins. It catalyzes the cis-trans isomerization of proline imidic peptide bonds in oligopeptides.</text>
</comment>
<dbReference type="Gene3D" id="2.40.100.10">
    <property type="entry name" value="Cyclophilin-like"/>
    <property type="match status" value="1"/>
</dbReference>
<dbReference type="EC" id="5.2.1.8" evidence="2"/>
<feature type="region of interest" description="Disordered" evidence="3">
    <location>
        <begin position="48"/>
        <end position="87"/>
    </location>
</feature>
<comment type="catalytic activity">
    <reaction evidence="2">
        <text>[protein]-peptidylproline (omega=180) = [protein]-peptidylproline (omega=0)</text>
        <dbReference type="Rhea" id="RHEA:16237"/>
        <dbReference type="Rhea" id="RHEA-COMP:10747"/>
        <dbReference type="Rhea" id="RHEA-COMP:10748"/>
        <dbReference type="ChEBI" id="CHEBI:83833"/>
        <dbReference type="ChEBI" id="CHEBI:83834"/>
        <dbReference type="EC" id="5.2.1.8"/>
    </reaction>
</comment>
<dbReference type="Proteomes" id="UP000660668">
    <property type="component" value="Unassembled WGS sequence"/>
</dbReference>
<keyword evidence="6" id="KW-1185">Reference proteome</keyword>
<dbReference type="AlphaFoldDB" id="A0A930VGR1"/>
<dbReference type="PRINTS" id="PR00153">
    <property type="entry name" value="CSAPPISMRASE"/>
</dbReference>
<feature type="compositionally biased region" description="Polar residues" evidence="3">
    <location>
        <begin position="48"/>
        <end position="66"/>
    </location>
</feature>
<dbReference type="InterPro" id="IPR002130">
    <property type="entry name" value="Cyclophilin-type_PPIase_dom"/>
</dbReference>
<evidence type="ECO:0000313" key="6">
    <source>
        <dbReference type="Proteomes" id="UP000660668"/>
    </source>
</evidence>
<protein>
    <recommendedName>
        <fullName evidence="2">Peptidyl-prolyl cis-trans isomerase</fullName>
        <shortName evidence="2">PPIase</shortName>
        <ecNumber evidence="2">5.2.1.8</ecNumber>
    </recommendedName>
</protein>
<dbReference type="InterPro" id="IPR044666">
    <property type="entry name" value="Cyclophilin_A-like"/>
</dbReference>
<evidence type="ECO:0000256" key="2">
    <source>
        <dbReference type="RuleBase" id="RU363019"/>
    </source>
</evidence>
<organism evidence="5 6">
    <name type="scientific">Nocardioides agariphilus</name>
    <dbReference type="NCBI Taxonomy" id="433664"/>
    <lineage>
        <taxon>Bacteria</taxon>
        <taxon>Bacillati</taxon>
        <taxon>Actinomycetota</taxon>
        <taxon>Actinomycetes</taxon>
        <taxon>Propionibacteriales</taxon>
        <taxon>Nocardioidaceae</taxon>
        <taxon>Nocardioides</taxon>
    </lineage>
</organism>
<dbReference type="CDD" id="cd00317">
    <property type="entry name" value="cyclophilin"/>
    <property type="match status" value="1"/>
</dbReference>
<feature type="domain" description="PPIase cyclophilin-type" evidence="4">
    <location>
        <begin position="95"/>
        <end position="243"/>
    </location>
</feature>
<dbReference type="EMBL" id="JADKPO010000005">
    <property type="protein sequence ID" value="MBF4767239.1"/>
    <property type="molecule type" value="Genomic_DNA"/>
</dbReference>
<dbReference type="InterPro" id="IPR029000">
    <property type="entry name" value="Cyclophilin-like_dom_sf"/>
</dbReference>
<gene>
    <name evidence="5" type="ORF">ISU10_05610</name>
</gene>
<comment type="similarity">
    <text evidence="2">Belongs to the cyclophilin-type PPIase family.</text>
</comment>
<keyword evidence="2 5" id="KW-0413">Isomerase</keyword>
<comment type="caution">
    <text evidence="5">The sequence shown here is derived from an EMBL/GenBank/DDBJ whole genome shotgun (WGS) entry which is preliminary data.</text>
</comment>
<dbReference type="PANTHER" id="PTHR45625">
    <property type="entry name" value="PEPTIDYL-PROLYL CIS-TRANS ISOMERASE-RELATED"/>
    <property type="match status" value="1"/>
</dbReference>
<evidence type="ECO:0000259" key="4">
    <source>
        <dbReference type="PROSITE" id="PS50072"/>
    </source>
</evidence>